<evidence type="ECO:0000256" key="1">
    <source>
        <dbReference type="ARBA" id="ARBA00022603"/>
    </source>
</evidence>
<feature type="compositionally biased region" description="Low complexity" evidence="3">
    <location>
        <begin position="651"/>
        <end position="671"/>
    </location>
</feature>
<evidence type="ECO:0000313" key="4">
    <source>
        <dbReference type="EMBL" id="CAE7546991.1"/>
    </source>
</evidence>
<dbReference type="InterPro" id="IPR001525">
    <property type="entry name" value="C5_MeTfrase"/>
</dbReference>
<protein>
    <submittedName>
        <fullName evidence="4">Uncharacterized protein</fullName>
    </submittedName>
</protein>
<dbReference type="InterPro" id="IPR029063">
    <property type="entry name" value="SAM-dependent_MTases_sf"/>
</dbReference>
<dbReference type="SUPFAM" id="SSF52540">
    <property type="entry name" value="P-loop containing nucleoside triphosphate hydrolases"/>
    <property type="match status" value="1"/>
</dbReference>
<feature type="region of interest" description="Disordered" evidence="3">
    <location>
        <begin position="634"/>
        <end position="671"/>
    </location>
</feature>
<evidence type="ECO:0000256" key="3">
    <source>
        <dbReference type="SAM" id="MobiDB-lite"/>
    </source>
</evidence>
<dbReference type="Gene3D" id="3.40.50.300">
    <property type="entry name" value="P-loop containing nucleotide triphosphate hydrolases"/>
    <property type="match status" value="1"/>
</dbReference>
<dbReference type="Pfam" id="PF00145">
    <property type="entry name" value="DNA_methylase"/>
    <property type="match status" value="1"/>
</dbReference>
<reference evidence="4" key="1">
    <citation type="submission" date="2021-02" db="EMBL/GenBank/DDBJ databases">
        <authorList>
            <person name="Dougan E. K."/>
            <person name="Rhodes N."/>
            <person name="Thang M."/>
            <person name="Chan C."/>
        </authorList>
    </citation>
    <scope>NUCLEOTIDE SEQUENCE</scope>
</reference>
<evidence type="ECO:0000313" key="5">
    <source>
        <dbReference type="Proteomes" id="UP000604046"/>
    </source>
</evidence>
<dbReference type="GO" id="GO:0032259">
    <property type="term" value="P:methylation"/>
    <property type="evidence" value="ECO:0007669"/>
    <property type="project" value="UniProtKB-KW"/>
</dbReference>
<proteinExistence type="predicted"/>
<dbReference type="Proteomes" id="UP000604046">
    <property type="component" value="Unassembled WGS sequence"/>
</dbReference>
<dbReference type="EMBL" id="CAJNDS010002619">
    <property type="protein sequence ID" value="CAE7546991.1"/>
    <property type="molecule type" value="Genomic_DNA"/>
</dbReference>
<dbReference type="AlphaFoldDB" id="A0A812TXC5"/>
<dbReference type="InterPro" id="IPR006758">
    <property type="entry name" value="A32L"/>
</dbReference>
<dbReference type="InterPro" id="IPR027417">
    <property type="entry name" value="P-loop_NTPase"/>
</dbReference>
<dbReference type="Pfam" id="PF04665">
    <property type="entry name" value="Pox_A32"/>
    <property type="match status" value="1"/>
</dbReference>
<gene>
    <name evidence="4" type="ORF">SNAT2548_LOCUS30695</name>
</gene>
<accession>A0A812TXC5</accession>
<dbReference type="GO" id="GO:0008168">
    <property type="term" value="F:methyltransferase activity"/>
    <property type="evidence" value="ECO:0007669"/>
    <property type="project" value="UniProtKB-KW"/>
</dbReference>
<sequence length="889" mass="99521">MRLLELFSGTGSIGRAFRDRGWEVVSVDLDPKFEPTVCCDIMELDETSLGHFDMVWASPVCTEYSQALRKRPRNLEAGDRLVLRALEVIRNLRPQWWALENPQTGLLKTRPFMHGLPFSDVCYCKYGYRYRKATRNLPWRPSEAMCLKDSRCAAFADGIHPEAAQRGTTAGRRGQQSQPQLYSMPPRLCEVKLFPTPKFQVQQPRDPVVPRLPANGVLVGPSRTGKTVLLVSMILEQYRGCFSRIYIMSPSVDIDSAWDPVKDYIREELGVDTDREQAWWTEWDEDALRRIMEQQKRITQQSKRLGMKKLYQVLLVLDDVADAKGVHNRTGDGMLDKLYIRGRHYMISTWTSTQKLRLMSSAVRVNIMFACVFRLRNRLELEALVEELSALVDKETLYGMYEEATREKYSFWYVNLLAPKEEAFWVRFERKFVLDGAAEPAQPAEPQQPVNGCASQTRFTHLYWIDVALGTLNTAELPVGAYTGARLAAWISSNFAAATYVEATNAVEVAYDSNRRILSDAELRDLFPNGPGYPQGASATRPQSINHLLGGSYLDGALQIFLWVSMNAYNEVYLRCRELGNAAHILGPLGTDIICKVIVDRGVGHVMKDQTDDGHFVELRGPITLRSLNFRLTDVNGNEGTHAGMADEPEPTQQEPQQGAPEAAGAEEPAGAAELVGEAPAMADPAPAPPATPRPGVVAVPAAEDAGAPVPKRRGRPAGSKNKPKPPATVPAADAGGGGQPQPASAVPAQPEPEPEPKPKQRPLHLTPSQVRMMRQISRQMMPLERRNEPQMLRSFWQKYPSYNVNPLLHKRYNELLEARAFNKWLEERRTRKEGEEYTDAVGRLTEAVNRRVPQLRYAPAERAGVRRMARDVAAGRNTADSGVHGGML</sequence>
<keyword evidence="1" id="KW-0489">Methyltransferase</keyword>
<evidence type="ECO:0000256" key="2">
    <source>
        <dbReference type="ARBA" id="ARBA00022679"/>
    </source>
</evidence>
<organism evidence="4 5">
    <name type="scientific">Symbiodinium natans</name>
    <dbReference type="NCBI Taxonomy" id="878477"/>
    <lineage>
        <taxon>Eukaryota</taxon>
        <taxon>Sar</taxon>
        <taxon>Alveolata</taxon>
        <taxon>Dinophyceae</taxon>
        <taxon>Suessiales</taxon>
        <taxon>Symbiodiniaceae</taxon>
        <taxon>Symbiodinium</taxon>
    </lineage>
</organism>
<comment type="caution">
    <text evidence="4">The sequence shown here is derived from an EMBL/GenBank/DDBJ whole genome shotgun (WGS) entry which is preliminary data.</text>
</comment>
<dbReference type="Gene3D" id="3.40.50.150">
    <property type="entry name" value="Vaccinia Virus protein VP39"/>
    <property type="match status" value="1"/>
</dbReference>
<name>A0A812TXC5_9DINO</name>
<dbReference type="SUPFAM" id="SSF53335">
    <property type="entry name" value="S-adenosyl-L-methionine-dependent methyltransferases"/>
    <property type="match status" value="1"/>
</dbReference>
<keyword evidence="2" id="KW-0808">Transferase</keyword>
<feature type="region of interest" description="Disordered" evidence="3">
    <location>
        <begin position="703"/>
        <end position="769"/>
    </location>
</feature>
<keyword evidence="5" id="KW-1185">Reference proteome</keyword>